<proteinExistence type="predicted"/>
<evidence type="ECO:0000256" key="1">
    <source>
        <dbReference type="ARBA" id="ARBA00022679"/>
    </source>
</evidence>
<evidence type="ECO:0000256" key="2">
    <source>
        <dbReference type="ARBA" id="ARBA00022786"/>
    </source>
</evidence>
<gene>
    <name evidence="5" type="ORF">AMECASPLE_037377</name>
</gene>
<evidence type="ECO:0000259" key="4">
    <source>
        <dbReference type="PROSITE" id="PS50237"/>
    </source>
</evidence>
<organism evidence="5 6">
    <name type="scientific">Ameca splendens</name>
    <dbReference type="NCBI Taxonomy" id="208324"/>
    <lineage>
        <taxon>Eukaryota</taxon>
        <taxon>Metazoa</taxon>
        <taxon>Chordata</taxon>
        <taxon>Craniata</taxon>
        <taxon>Vertebrata</taxon>
        <taxon>Euteleostomi</taxon>
        <taxon>Actinopterygii</taxon>
        <taxon>Neopterygii</taxon>
        <taxon>Teleostei</taxon>
        <taxon>Neoteleostei</taxon>
        <taxon>Acanthomorphata</taxon>
        <taxon>Ovalentaria</taxon>
        <taxon>Atherinomorphae</taxon>
        <taxon>Cyprinodontiformes</taxon>
        <taxon>Goodeidae</taxon>
        <taxon>Ameca</taxon>
    </lineage>
</organism>
<name>A0ABV1AFF4_9TELE</name>
<keyword evidence="1" id="KW-0808">Transferase</keyword>
<feature type="domain" description="HECT" evidence="4">
    <location>
        <begin position="62"/>
        <end position="103"/>
    </location>
</feature>
<evidence type="ECO:0000313" key="6">
    <source>
        <dbReference type="Proteomes" id="UP001469553"/>
    </source>
</evidence>
<accession>A0ABV1AFF4</accession>
<evidence type="ECO:0000313" key="5">
    <source>
        <dbReference type="EMBL" id="MEQ2316920.1"/>
    </source>
</evidence>
<dbReference type="InterPro" id="IPR000569">
    <property type="entry name" value="HECT_dom"/>
</dbReference>
<dbReference type="Gene3D" id="3.90.1750.10">
    <property type="entry name" value="Hect, E3 ligase catalytic domains"/>
    <property type="match status" value="1"/>
</dbReference>
<dbReference type="InterPro" id="IPR035983">
    <property type="entry name" value="Hect_E3_ubiquitin_ligase"/>
</dbReference>
<protein>
    <recommendedName>
        <fullName evidence="4">HECT domain-containing protein</fullName>
    </recommendedName>
</protein>
<dbReference type="Proteomes" id="UP001469553">
    <property type="component" value="Unassembled WGS sequence"/>
</dbReference>
<feature type="non-terminal residue" evidence="5">
    <location>
        <position position="147"/>
    </location>
</feature>
<evidence type="ECO:0000256" key="3">
    <source>
        <dbReference type="PROSITE-ProRule" id="PRU00104"/>
    </source>
</evidence>
<comment type="caution">
    <text evidence="5">The sequence shown here is derived from an EMBL/GenBank/DDBJ whole genome shotgun (WGS) entry which is preliminary data.</text>
</comment>
<sequence>MCGEKERHSTILGADDTSKHLSSLSDILRFLQERIDNTKTFNINVTREDLYQRGLKQWARQKQASPKNQLRICFIGEQGIDDGALRREFLTGKENQDGSPSNGCGAKQLSVQGFFQWVSGQAHVPLTDAERDSYRITVNFDHDCTSR</sequence>
<dbReference type="SUPFAM" id="SSF56204">
    <property type="entry name" value="Hect, E3 ligase catalytic domain"/>
    <property type="match status" value="1"/>
</dbReference>
<dbReference type="EMBL" id="JAHRIP010090938">
    <property type="protein sequence ID" value="MEQ2316920.1"/>
    <property type="molecule type" value="Genomic_DNA"/>
</dbReference>
<keyword evidence="2 3" id="KW-0833">Ubl conjugation pathway</keyword>
<comment type="caution">
    <text evidence="3">Lacks conserved residue(s) required for the propagation of feature annotation.</text>
</comment>
<reference evidence="5 6" key="1">
    <citation type="submission" date="2021-06" db="EMBL/GenBank/DDBJ databases">
        <authorList>
            <person name="Palmer J.M."/>
        </authorList>
    </citation>
    <scope>NUCLEOTIDE SEQUENCE [LARGE SCALE GENOMIC DNA]</scope>
    <source>
        <strain evidence="5 6">AS_MEX2019</strain>
        <tissue evidence="5">Muscle</tissue>
    </source>
</reference>
<dbReference type="PROSITE" id="PS50237">
    <property type="entry name" value="HECT"/>
    <property type="match status" value="1"/>
</dbReference>
<keyword evidence="6" id="KW-1185">Reference proteome</keyword>